<dbReference type="GO" id="GO:0004476">
    <property type="term" value="F:mannose-6-phosphate isomerase activity"/>
    <property type="evidence" value="ECO:0007669"/>
    <property type="project" value="InterPro"/>
</dbReference>
<dbReference type="AlphaFoldDB" id="A0A844G373"/>
<dbReference type="PANTHER" id="PTHR42742">
    <property type="entry name" value="TRANSCRIPTIONAL REPRESSOR MPRA"/>
    <property type="match status" value="1"/>
</dbReference>
<dbReference type="PIRSF" id="PIRSF036894">
    <property type="entry name" value="PMI_Firm_short"/>
    <property type="match status" value="1"/>
</dbReference>
<dbReference type="SUPFAM" id="SSF51182">
    <property type="entry name" value="RmlC-like cupins"/>
    <property type="match status" value="1"/>
</dbReference>
<evidence type="ECO:0000313" key="6">
    <source>
        <dbReference type="EMBL" id="MST98200.1"/>
    </source>
</evidence>
<evidence type="ECO:0000256" key="2">
    <source>
        <dbReference type="ARBA" id="ARBA00022833"/>
    </source>
</evidence>
<comment type="caution">
    <text evidence="6">The sequence shown here is derived from an EMBL/GenBank/DDBJ whole genome shotgun (WGS) entry which is preliminary data.</text>
</comment>
<dbReference type="RefSeq" id="WP_154419299.1">
    <property type="nucleotide sequence ID" value="NZ_VUNS01000016.1"/>
</dbReference>
<evidence type="ECO:0000313" key="7">
    <source>
        <dbReference type="Proteomes" id="UP000435649"/>
    </source>
</evidence>
<keyword evidence="2 3" id="KW-0862">Zinc</keyword>
<dbReference type="InterPro" id="IPR014710">
    <property type="entry name" value="RmlC-like_jellyroll"/>
</dbReference>
<sequence length="340" mass="37244">MSDFLSTNSLYPLKFTPIYQARIWGGTQLSDVLHREVPASEDPIGESWELVDREEVNSVLANGPMAGRTLNELLRHYGRELVGRRAKSISRFPLLVKLIDAGDRLSLQVHPDEAACARIGGGAEPKTEMWYIVAARKGAQILAGLQGRATRQQLVSMLDSPEVENLLQVYPSLPGDAYFITSGTLHAIGGGNLILEIQQNSDTTYRVSDWGRVDAHGNPRELHVEKGIQSINFMNRTSPRVVGVTDQVSHNRKFDVVSNCPFFTVTDLRLTELWTDDTGSFGSFHMISAVNGPVTVGKVENPDRSARLAAGETALIPACFGSYVIVPEQAGETTVIKTTL</sequence>
<dbReference type="GO" id="GO:0008270">
    <property type="term" value="F:zinc ion binding"/>
    <property type="evidence" value="ECO:0007669"/>
    <property type="project" value="InterPro"/>
</dbReference>
<feature type="binding site" evidence="3">
    <location>
        <position position="110"/>
    </location>
    <ligand>
        <name>Zn(2+)</name>
        <dbReference type="ChEBI" id="CHEBI:29105"/>
    </ligand>
</feature>
<feature type="binding site" evidence="3">
    <location>
        <position position="128"/>
    </location>
    <ligand>
        <name>Zn(2+)</name>
        <dbReference type="ChEBI" id="CHEBI:29105"/>
    </ligand>
</feature>
<comment type="cofactor">
    <cofactor evidence="3">
        <name>Zn(2+)</name>
        <dbReference type="ChEBI" id="CHEBI:29105"/>
    </cofactor>
    <text evidence="3">Binds 1 zinc ion per subunit.</text>
</comment>
<dbReference type="InterPro" id="IPR051804">
    <property type="entry name" value="Carb_Metab_Reg_Kinase/Isom"/>
</dbReference>
<dbReference type="EMBL" id="VUNS01000016">
    <property type="protein sequence ID" value="MST98200.1"/>
    <property type="molecule type" value="Genomic_DNA"/>
</dbReference>
<proteinExistence type="predicted"/>
<keyword evidence="7" id="KW-1185">Reference proteome</keyword>
<reference evidence="6 7" key="1">
    <citation type="submission" date="2019-08" db="EMBL/GenBank/DDBJ databases">
        <title>In-depth cultivation of the pig gut microbiome towards novel bacterial diversity and tailored functional studies.</title>
        <authorList>
            <person name="Wylensek D."/>
            <person name="Hitch T.C.A."/>
            <person name="Clavel T."/>
        </authorList>
    </citation>
    <scope>NUCLEOTIDE SEQUENCE [LARGE SCALE GENOMIC DNA]</scope>
    <source>
        <strain evidence="6 7">BBE-744-WT-12</strain>
    </source>
</reference>
<dbReference type="InterPro" id="IPR011051">
    <property type="entry name" value="RmlC_Cupin_sf"/>
</dbReference>
<dbReference type="CDD" id="cd07010">
    <property type="entry name" value="cupin_PMI_type_I_N_bac"/>
    <property type="match status" value="1"/>
</dbReference>
<dbReference type="Proteomes" id="UP000435649">
    <property type="component" value="Unassembled WGS sequence"/>
</dbReference>
<organism evidence="6 7">
    <name type="scientific">Victivallis lenta</name>
    <dbReference type="NCBI Taxonomy" id="2606640"/>
    <lineage>
        <taxon>Bacteria</taxon>
        <taxon>Pseudomonadati</taxon>
        <taxon>Lentisphaerota</taxon>
        <taxon>Lentisphaeria</taxon>
        <taxon>Victivallales</taxon>
        <taxon>Victivallaceae</taxon>
        <taxon>Victivallis</taxon>
    </lineage>
</organism>
<dbReference type="InterPro" id="IPR014628">
    <property type="entry name" value="Man6P_isomerase_Firm_short"/>
</dbReference>
<keyword evidence="1 3" id="KW-0479">Metal-binding</keyword>
<dbReference type="InterPro" id="IPR046457">
    <property type="entry name" value="PMI_typeI_cat"/>
</dbReference>
<dbReference type="PANTHER" id="PTHR42742:SF3">
    <property type="entry name" value="FRUCTOKINASE"/>
    <property type="match status" value="1"/>
</dbReference>
<dbReference type="Pfam" id="PF20511">
    <property type="entry name" value="PMI_typeI_cat"/>
    <property type="match status" value="1"/>
</dbReference>
<feature type="domain" description="Phosphomannose isomerase type I catalytic" evidence="5">
    <location>
        <begin position="14"/>
        <end position="115"/>
    </location>
</feature>
<feature type="active site" evidence="4">
    <location>
        <position position="206"/>
    </location>
</feature>
<accession>A0A844G373</accession>
<name>A0A844G373_9BACT</name>
<feature type="binding site" evidence="3">
    <location>
        <position position="186"/>
    </location>
    <ligand>
        <name>Zn(2+)</name>
        <dbReference type="ChEBI" id="CHEBI:29105"/>
    </ligand>
</feature>
<evidence type="ECO:0000256" key="3">
    <source>
        <dbReference type="PIRSR" id="PIRSR036894-1"/>
    </source>
</evidence>
<protein>
    <submittedName>
        <fullName evidence="6">Mannose-6-phosphate isomerase</fullName>
    </submittedName>
</protein>
<keyword evidence="6" id="KW-0413">Isomerase</keyword>
<gene>
    <name evidence="6" type="ORF">FYJ85_14240</name>
</gene>
<evidence type="ECO:0000256" key="1">
    <source>
        <dbReference type="ARBA" id="ARBA00022723"/>
    </source>
</evidence>
<dbReference type="GO" id="GO:0005975">
    <property type="term" value="P:carbohydrate metabolic process"/>
    <property type="evidence" value="ECO:0007669"/>
    <property type="project" value="InterPro"/>
</dbReference>
<dbReference type="Gene3D" id="2.60.120.10">
    <property type="entry name" value="Jelly Rolls"/>
    <property type="match status" value="2"/>
</dbReference>
<evidence type="ECO:0000256" key="4">
    <source>
        <dbReference type="PIRSR" id="PIRSR036894-2"/>
    </source>
</evidence>
<evidence type="ECO:0000259" key="5">
    <source>
        <dbReference type="Pfam" id="PF20511"/>
    </source>
</evidence>